<protein>
    <recommendedName>
        <fullName evidence="1">Reverse transcriptase zinc-binding domain-containing protein</fullName>
    </recommendedName>
</protein>
<evidence type="ECO:0000313" key="3">
    <source>
        <dbReference type="Proteomes" id="UP000834106"/>
    </source>
</evidence>
<dbReference type="InterPro" id="IPR026960">
    <property type="entry name" value="RVT-Znf"/>
</dbReference>
<dbReference type="AlphaFoldDB" id="A0AAD2AFK7"/>
<gene>
    <name evidence="2" type="ORF">FPE_LOCUS32596</name>
</gene>
<dbReference type="Proteomes" id="UP000834106">
    <property type="component" value="Chromosome 21"/>
</dbReference>
<sequence>MDRLHRRTDSVGIQDFRKAQFGYFKALRQEEIYWKQRSRKLWPSYIWSSILAAKSILKDGCRLRVGNGSSIRIWHDPWLLNPRQGFVTSEPSPGREDAIVDQLILAGENSWDYNLLADLFNEEDRGQIMKIPLIAHGREDRMFWIHDKKGAYSVRSGYKLLMANSFTHSHNTIESFWNKIWRYKIPAKVRNLIWKASLNVLPTTDQLRAKRVDVDSHCPVCLTHEESVLHVFVSCELAQKVWETVGIASSPRLVANFQDWLTTTLKNHQQDQEIIAMLCWAIWMNRNETVWNAKSFTVRLIETNLISGFILRVVVSGSCGSCVGRRFREYGNRSGGGCGFGGDFWFGGGA</sequence>
<proteinExistence type="predicted"/>
<accession>A0AAD2AFK7</accession>
<feature type="domain" description="Reverse transcriptase zinc-binding" evidence="1">
    <location>
        <begin position="152"/>
        <end position="242"/>
    </location>
</feature>
<organism evidence="2 3">
    <name type="scientific">Fraxinus pennsylvanica</name>
    <dbReference type="NCBI Taxonomy" id="56036"/>
    <lineage>
        <taxon>Eukaryota</taxon>
        <taxon>Viridiplantae</taxon>
        <taxon>Streptophyta</taxon>
        <taxon>Embryophyta</taxon>
        <taxon>Tracheophyta</taxon>
        <taxon>Spermatophyta</taxon>
        <taxon>Magnoliopsida</taxon>
        <taxon>eudicotyledons</taxon>
        <taxon>Gunneridae</taxon>
        <taxon>Pentapetalae</taxon>
        <taxon>asterids</taxon>
        <taxon>lamiids</taxon>
        <taxon>Lamiales</taxon>
        <taxon>Oleaceae</taxon>
        <taxon>Oleeae</taxon>
        <taxon>Fraxinus</taxon>
    </lineage>
</organism>
<evidence type="ECO:0000313" key="2">
    <source>
        <dbReference type="EMBL" id="CAI9785166.1"/>
    </source>
</evidence>
<dbReference type="EMBL" id="OU503056">
    <property type="protein sequence ID" value="CAI9785166.1"/>
    <property type="molecule type" value="Genomic_DNA"/>
</dbReference>
<reference evidence="2" key="1">
    <citation type="submission" date="2023-05" db="EMBL/GenBank/DDBJ databases">
        <authorList>
            <person name="Huff M."/>
        </authorList>
    </citation>
    <scope>NUCLEOTIDE SEQUENCE</scope>
</reference>
<name>A0AAD2AFK7_9LAMI</name>
<dbReference type="Pfam" id="PF13966">
    <property type="entry name" value="zf-RVT"/>
    <property type="match status" value="1"/>
</dbReference>
<keyword evidence="3" id="KW-1185">Reference proteome</keyword>
<evidence type="ECO:0000259" key="1">
    <source>
        <dbReference type="Pfam" id="PF13966"/>
    </source>
</evidence>